<evidence type="ECO:0000259" key="11">
    <source>
        <dbReference type="Pfam" id="PF07730"/>
    </source>
</evidence>
<evidence type="ECO:0000256" key="4">
    <source>
        <dbReference type="ARBA" id="ARBA00022679"/>
    </source>
</evidence>
<name>A0A3N0DZ73_9ACTN</name>
<feature type="domain" description="Signal transduction histidine kinase subgroup 3 dimerisation and phosphoacceptor" evidence="11">
    <location>
        <begin position="485"/>
        <end position="548"/>
    </location>
</feature>
<comment type="caution">
    <text evidence="12">The sequence shown here is derived from an EMBL/GenBank/DDBJ whole genome shotgun (WGS) entry which is preliminary data.</text>
</comment>
<keyword evidence="5" id="KW-0547">Nucleotide-binding</keyword>
<keyword evidence="8" id="KW-0902">Two-component regulatory system</keyword>
<dbReference type="InterPro" id="IPR050482">
    <property type="entry name" value="Sensor_HK_TwoCompSys"/>
</dbReference>
<feature type="transmembrane region" description="Helical" evidence="9">
    <location>
        <begin position="87"/>
        <end position="111"/>
    </location>
</feature>
<feature type="transmembrane region" description="Helical" evidence="9">
    <location>
        <begin position="232"/>
        <end position="254"/>
    </location>
</feature>
<dbReference type="OrthoDB" id="3217947at2"/>
<dbReference type="CDD" id="cd16917">
    <property type="entry name" value="HATPase_UhpB-NarQ-NarX-like"/>
    <property type="match status" value="1"/>
</dbReference>
<dbReference type="GO" id="GO:0016020">
    <property type="term" value="C:membrane"/>
    <property type="evidence" value="ECO:0007669"/>
    <property type="project" value="InterPro"/>
</dbReference>
<evidence type="ECO:0000256" key="6">
    <source>
        <dbReference type="ARBA" id="ARBA00022777"/>
    </source>
</evidence>
<evidence type="ECO:0000256" key="9">
    <source>
        <dbReference type="SAM" id="Phobius"/>
    </source>
</evidence>
<dbReference type="PROSITE" id="PS51257">
    <property type="entry name" value="PROKAR_LIPOPROTEIN"/>
    <property type="match status" value="1"/>
</dbReference>
<evidence type="ECO:0000256" key="8">
    <source>
        <dbReference type="ARBA" id="ARBA00023012"/>
    </source>
</evidence>
<dbReference type="SUPFAM" id="SSF55874">
    <property type="entry name" value="ATPase domain of HSP90 chaperone/DNA topoisomerase II/histidine kinase"/>
    <property type="match status" value="1"/>
</dbReference>
<dbReference type="GO" id="GO:0000155">
    <property type="term" value="F:phosphorelay sensor kinase activity"/>
    <property type="evidence" value="ECO:0007669"/>
    <property type="project" value="InterPro"/>
</dbReference>
<sequence length="670" mass="70524">MRGMAAHEVGWDSSNPRTRTAMVWGASLAVLSCSLVLAGTDRKVRDLGRADLSEVDASAVPYLVAVVATLLIGVALTLQVPNAVGPLFLGLSVSITAAAALDSTASLLLLAQPRRHMAWLLYLSEASFIPWLLLITWILACIPTGDPAGPRWRVWLRVVAVSAGLLLVTRSLLPGHFSAPFNGYRHPWEIHIGPALPVIRYAGGVILSSAPLVAAASLVVRYRRSEGEEKLQLRWVGFGAAVSFALLLVTAVAAAADSMVAVGISAGLALAVLPISTGIAVSRYRLFELDRLLSRTITWTLVTLVVVGTWSAVVLLVSTLLSARLDSPLAASVATLAAAGAAKPVLTAVGTAVDRRFRRRRWDALNVVNRYVQRPTGAPDPGVESVLALALEDPQLTVAYPQPDGGGWTDARGHHQPEPADGYVVERGGGVLAAVSSSATPALLADVCSAALPELEATGLRAVLKLRIEEIAASRERLSSVAVEERLRLERDLHDGAQQRLLAVLFALESAQRRPDDAGRASLAEATELTRTALAELRDLAHGLRPVHLDQGLQAALESLAVGSSVPTRVTVVGVPPEPLPNEALVAYYVVAEALSNTAKHASASHASVEVNYDGTRLRVSVRDDGNGLADPQGSGLRGILDRAEAARGSVNVVAEPGSGTCIELDLPCA</sequence>
<dbReference type="EC" id="2.7.13.3" evidence="2"/>
<feature type="transmembrane region" description="Helical" evidence="9">
    <location>
        <begin position="329"/>
        <end position="353"/>
    </location>
</feature>
<evidence type="ECO:0000313" key="13">
    <source>
        <dbReference type="Proteomes" id="UP000277094"/>
    </source>
</evidence>
<evidence type="ECO:0000259" key="10">
    <source>
        <dbReference type="Pfam" id="PF02518"/>
    </source>
</evidence>
<keyword evidence="9" id="KW-0812">Transmembrane</keyword>
<evidence type="ECO:0000256" key="7">
    <source>
        <dbReference type="ARBA" id="ARBA00022840"/>
    </source>
</evidence>
<dbReference type="Pfam" id="PF02518">
    <property type="entry name" value="HATPase_c"/>
    <property type="match status" value="1"/>
</dbReference>
<keyword evidence="9" id="KW-0472">Membrane</keyword>
<reference evidence="12 13" key="1">
    <citation type="submission" date="2018-11" db="EMBL/GenBank/DDBJ databases">
        <authorList>
            <person name="Li F."/>
        </authorList>
    </citation>
    <scope>NUCLEOTIDE SEQUENCE [LARGE SCALE GENOMIC DNA]</scope>
    <source>
        <strain evidence="12 13">KIS18-7</strain>
    </source>
</reference>
<dbReference type="InterPro" id="IPR003594">
    <property type="entry name" value="HATPase_dom"/>
</dbReference>
<dbReference type="Proteomes" id="UP000277094">
    <property type="component" value="Unassembled WGS sequence"/>
</dbReference>
<proteinExistence type="predicted"/>
<keyword evidence="9" id="KW-1133">Transmembrane helix</keyword>
<dbReference type="PANTHER" id="PTHR24421:SF10">
    <property type="entry name" value="NITRATE_NITRITE SENSOR PROTEIN NARQ"/>
    <property type="match status" value="1"/>
</dbReference>
<evidence type="ECO:0000256" key="2">
    <source>
        <dbReference type="ARBA" id="ARBA00012438"/>
    </source>
</evidence>
<dbReference type="Gene3D" id="1.20.5.1930">
    <property type="match status" value="1"/>
</dbReference>
<evidence type="ECO:0000256" key="3">
    <source>
        <dbReference type="ARBA" id="ARBA00022553"/>
    </source>
</evidence>
<feature type="transmembrane region" description="Helical" evidence="9">
    <location>
        <begin position="117"/>
        <end position="142"/>
    </location>
</feature>
<comment type="catalytic activity">
    <reaction evidence="1">
        <text>ATP + protein L-histidine = ADP + protein N-phospho-L-histidine.</text>
        <dbReference type="EC" id="2.7.13.3"/>
    </reaction>
</comment>
<dbReference type="Pfam" id="PF07730">
    <property type="entry name" value="HisKA_3"/>
    <property type="match status" value="1"/>
</dbReference>
<keyword evidence="6 12" id="KW-0418">Kinase</keyword>
<evidence type="ECO:0000313" key="12">
    <source>
        <dbReference type="EMBL" id="RNL80902.1"/>
    </source>
</evidence>
<feature type="transmembrane region" description="Helical" evidence="9">
    <location>
        <begin position="260"/>
        <end position="281"/>
    </location>
</feature>
<dbReference type="GO" id="GO:0005524">
    <property type="term" value="F:ATP binding"/>
    <property type="evidence" value="ECO:0007669"/>
    <property type="project" value="UniProtKB-KW"/>
</dbReference>
<dbReference type="InterPro" id="IPR011712">
    <property type="entry name" value="Sig_transdc_His_kin_sub3_dim/P"/>
</dbReference>
<feature type="domain" description="Histidine kinase/HSP90-like ATPase" evidence="10">
    <location>
        <begin position="588"/>
        <end position="668"/>
    </location>
</feature>
<organism evidence="12 13">
    <name type="scientific">Nocardioides marmorisolisilvae</name>
    <dbReference type="NCBI Taxonomy" id="1542737"/>
    <lineage>
        <taxon>Bacteria</taxon>
        <taxon>Bacillati</taxon>
        <taxon>Actinomycetota</taxon>
        <taxon>Actinomycetes</taxon>
        <taxon>Propionibacteriales</taxon>
        <taxon>Nocardioidaceae</taxon>
        <taxon>Nocardioides</taxon>
    </lineage>
</organism>
<evidence type="ECO:0000256" key="1">
    <source>
        <dbReference type="ARBA" id="ARBA00000085"/>
    </source>
</evidence>
<keyword evidence="3" id="KW-0597">Phosphoprotein</keyword>
<dbReference type="InterPro" id="IPR036890">
    <property type="entry name" value="HATPase_C_sf"/>
</dbReference>
<feature type="transmembrane region" description="Helical" evidence="9">
    <location>
        <begin position="198"/>
        <end position="220"/>
    </location>
</feature>
<dbReference type="PANTHER" id="PTHR24421">
    <property type="entry name" value="NITRATE/NITRITE SENSOR PROTEIN NARX-RELATED"/>
    <property type="match status" value="1"/>
</dbReference>
<feature type="transmembrane region" description="Helical" evidence="9">
    <location>
        <begin position="154"/>
        <end position="173"/>
    </location>
</feature>
<gene>
    <name evidence="12" type="ORF">EFL95_00490</name>
</gene>
<accession>A0A3N0DZ73</accession>
<keyword evidence="7" id="KW-0067">ATP-binding</keyword>
<keyword evidence="4" id="KW-0808">Transferase</keyword>
<feature type="transmembrane region" description="Helical" evidence="9">
    <location>
        <begin position="301"/>
        <end position="323"/>
    </location>
</feature>
<dbReference type="Gene3D" id="3.30.565.10">
    <property type="entry name" value="Histidine kinase-like ATPase, C-terminal domain"/>
    <property type="match status" value="1"/>
</dbReference>
<feature type="transmembrane region" description="Helical" evidence="9">
    <location>
        <begin position="59"/>
        <end position="80"/>
    </location>
</feature>
<dbReference type="EMBL" id="RJSG01000001">
    <property type="protein sequence ID" value="RNL80902.1"/>
    <property type="molecule type" value="Genomic_DNA"/>
</dbReference>
<evidence type="ECO:0000256" key="5">
    <source>
        <dbReference type="ARBA" id="ARBA00022741"/>
    </source>
</evidence>
<protein>
    <recommendedName>
        <fullName evidence="2">histidine kinase</fullName>
        <ecNumber evidence="2">2.7.13.3</ecNumber>
    </recommendedName>
</protein>
<dbReference type="GO" id="GO:0046983">
    <property type="term" value="F:protein dimerization activity"/>
    <property type="evidence" value="ECO:0007669"/>
    <property type="project" value="InterPro"/>
</dbReference>
<keyword evidence="13" id="KW-1185">Reference proteome</keyword>
<feature type="transmembrane region" description="Helical" evidence="9">
    <location>
        <begin position="21"/>
        <end position="39"/>
    </location>
</feature>
<dbReference type="AlphaFoldDB" id="A0A3N0DZ73"/>